<evidence type="ECO:0000313" key="2">
    <source>
        <dbReference type="EMBL" id="TQS81194.1"/>
    </source>
</evidence>
<proteinExistence type="predicted"/>
<sequence length="264" mass="29482">MTSVVPIIDHLVLEIKELNAVCVGDLHIGLESEYNARGVHVPSQTNRMERELAHLSEGKDRLIIVGDVKNKVPGSTKQEYRELPPFFKKMMHHYGTVDLVRGNHDTNIEEFLPDGVNVHPSTGFTLEDVGFAHGHTWPSAEVMSSKTLVIAHNHPSVALIDSLGNVSKEPCWVKFRMKDGAYQRYVEIPDEVIMMPAFNRSLGGSPVNIDKGKLLGPLFSEGIADIDNAEVYLPDGIYLGTIESLKIQQPKRIRTQPKPESHKY</sequence>
<comment type="caution">
    <text evidence="2">The sequence shown here is derived from an EMBL/GenBank/DDBJ whole genome shotgun (WGS) entry which is preliminary data.</text>
</comment>
<dbReference type="OMA" id="GNHDGGI"/>
<dbReference type="GO" id="GO:0016787">
    <property type="term" value="F:hydrolase activity"/>
    <property type="evidence" value="ECO:0007669"/>
    <property type="project" value="InterPro"/>
</dbReference>
<dbReference type="GeneID" id="41322915"/>
<evidence type="ECO:0000313" key="3">
    <source>
        <dbReference type="Proteomes" id="UP000752814"/>
    </source>
</evidence>
<dbReference type="CDD" id="cd07391">
    <property type="entry name" value="MPP_PF1019"/>
    <property type="match status" value="1"/>
</dbReference>
<dbReference type="PIRSF" id="PIRSF000887">
    <property type="entry name" value="Pesterase_MJ0037"/>
    <property type="match status" value="1"/>
</dbReference>
<protein>
    <recommendedName>
        <fullName evidence="1">Calcineurin-like phosphoesterase domain-containing protein</fullName>
    </recommendedName>
</protein>
<dbReference type="InterPro" id="IPR004843">
    <property type="entry name" value="Calcineurin-like_PHP"/>
</dbReference>
<dbReference type="RefSeq" id="WP_020448392.1">
    <property type="nucleotide sequence ID" value="NZ_CAYAXV010000002.1"/>
</dbReference>
<dbReference type="SUPFAM" id="SSF56300">
    <property type="entry name" value="Metallo-dependent phosphatases"/>
    <property type="match status" value="1"/>
</dbReference>
<gene>
    <name evidence="2" type="ORF">A3207_04790</name>
</gene>
<reference evidence="2" key="1">
    <citation type="submission" date="2016-03" db="EMBL/GenBank/DDBJ databases">
        <authorList>
            <person name="Borrel G."/>
            <person name="Mccann A."/>
            <person name="O'Toole P.W."/>
        </authorList>
    </citation>
    <scope>NUCLEOTIDE SEQUENCE</scope>
    <source>
        <strain evidence="2">183</strain>
    </source>
</reference>
<dbReference type="PANTHER" id="PTHR39323:SF1">
    <property type="entry name" value="BLR1149 PROTEIN"/>
    <property type="match status" value="1"/>
</dbReference>
<accession>A0A8J8TD39</accession>
<dbReference type="AlphaFoldDB" id="A0A8J8TD39"/>
<dbReference type="InterPro" id="IPR029052">
    <property type="entry name" value="Metallo-depent_PP-like"/>
</dbReference>
<name>A0A8J8TD39_9ARCH</name>
<dbReference type="EMBL" id="LVVT01000024">
    <property type="protein sequence ID" value="TQS81194.1"/>
    <property type="molecule type" value="Genomic_DNA"/>
</dbReference>
<dbReference type="InterPro" id="IPR024173">
    <property type="entry name" value="Pesterase_MJ0037-like"/>
</dbReference>
<dbReference type="Proteomes" id="UP000752814">
    <property type="component" value="Unassembled WGS sequence"/>
</dbReference>
<organism evidence="2 3">
    <name type="scientific">Candidatus Methanomassiliicoccus intestinalis</name>
    <dbReference type="NCBI Taxonomy" id="1406512"/>
    <lineage>
        <taxon>Archaea</taxon>
        <taxon>Methanobacteriati</taxon>
        <taxon>Thermoplasmatota</taxon>
        <taxon>Thermoplasmata</taxon>
        <taxon>Methanomassiliicoccales</taxon>
        <taxon>Methanomassiliicoccaceae</taxon>
        <taxon>Methanomassiliicoccus</taxon>
    </lineage>
</organism>
<feature type="domain" description="Calcineurin-like phosphoesterase" evidence="1">
    <location>
        <begin position="21"/>
        <end position="145"/>
    </location>
</feature>
<dbReference type="Pfam" id="PF00149">
    <property type="entry name" value="Metallophos"/>
    <property type="match status" value="1"/>
</dbReference>
<dbReference type="PANTHER" id="PTHR39323">
    <property type="entry name" value="BLR1149 PROTEIN"/>
    <property type="match status" value="1"/>
</dbReference>
<evidence type="ECO:0000259" key="1">
    <source>
        <dbReference type="Pfam" id="PF00149"/>
    </source>
</evidence>